<dbReference type="InParanoid" id="A0A369K7N1"/>
<feature type="region of interest" description="Disordered" evidence="1">
    <location>
        <begin position="1"/>
        <end position="23"/>
    </location>
</feature>
<evidence type="ECO:0000256" key="1">
    <source>
        <dbReference type="SAM" id="MobiDB-lite"/>
    </source>
</evidence>
<dbReference type="EMBL" id="LUEZ02000013">
    <property type="protein sequence ID" value="RDB27804.1"/>
    <property type="molecule type" value="Genomic_DNA"/>
</dbReference>
<organism evidence="2 3">
    <name type="scientific">Hypsizygus marmoreus</name>
    <name type="common">White beech mushroom</name>
    <name type="synonym">Agaricus marmoreus</name>
    <dbReference type="NCBI Taxonomy" id="39966"/>
    <lineage>
        <taxon>Eukaryota</taxon>
        <taxon>Fungi</taxon>
        <taxon>Dikarya</taxon>
        <taxon>Basidiomycota</taxon>
        <taxon>Agaricomycotina</taxon>
        <taxon>Agaricomycetes</taxon>
        <taxon>Agaricomycetidae</taxon>
        <taxon>Agaricales</taxon>
        <taxon>Tricholomatineae</taxon>
        <taxon>Lyophyllaceae</taxon>
        <taxon>Hypsizygus</taxon>
    </lineage>
</organism>
<evidence type="ECO:0000313" key="2">
    <source>
        <dbReference type="EMBL" id="RDB27804.1"/>
    </source>
</evidence>
<proteinExistence type="predicted"/>
<protein>
    <submittedName>
        <fullName evidence="2">Uncharacterized protein</fullName>
    </submittedName>
</protein>
<keyword evidence="3" id="KW-1185">Reference proteome</keyword>
<dbReference type="Proteomes" id="UP000076154">
    <property type="component" value="Unassembled WGS sequence"/>
</dbReference>
<gene>
    <name evidence="2" type="ORF">Hypma_002174</name>
</gene>
<reference evidence="2" key="1">
    <citation type="submission" date="2018-04" db="EMBL/GenBank/DDBJ databases">
        <title>Whole genome sequencing of Hypsizygus marmoreus.</title>
        <authorList>
            <person name="Choi I.-G."/>
            <person name="Min B."/>
            <person name="Kim J.-G."/>
            <person name="Kim S."/>
            <person name="Oh Y.-L."/>
            <person name="Kong W.-S."/>
            <person name="Park H."/>
            <person name="Jeong J."/>
            <person name="Song E.-S."/>
        </authorList>
    </citation>
    <scope>NUCLEOTIDE SEQUENCE [LARGE SCALE GENOMIC DNA]</scope>
    <source>
        <strain evidence="2">51987-8</strain>
    </source>
</reference>
<name>A0A369K7N1_HYPMA</name>
<sequence>MKPLTGIKGRLSRGVPAGSSRAEQGSRLLEHLARPATLYCNDTINRDIQVVFYVMTEHGTRAASTTCGVESPFVASK</sequence>
<comment type="caution">
    <text evidence="2">The sequence shown here is derived from an EMBL/GenBank/DDBJ whole genome shotgun (WGS) entry which is preliminary data.</text>
</comment>
<accession>A0A369K7N1</accession>
<dbReference type="AlphaFoldDB" id="A0A369K7N1"/>
<evidence type="ECO:0000313" key="3">
    <source>
        <dbReference type="Proteomes" id="UP000076154"/>
    </source>
</evidence>